<accession>A0ABC8B350</accession>
<feature type="transmembrane region" description="Helical" evidence="9">
    <location>
        <begin position="466"/>
        <end position="491"/>
    </location>
</feature>
<reference evidence="11 12" key="1">
    <citation type="submission" date="2016-10" db="EMBL/GenBank/DDBJ databases">
        <title>Genome sequence of Nocardia seriolae strain EM150506, isolated from Anguila japonica.</title>
        <authorList>
            <person name="Han H.-J."/>
        </authorList>
    </citation>
    <scope>NUCLEOTIDE SEQUENCE [LARGE SCALE GENOMIC DNA]</scope>
    <source>
        <strain evidence="11 12">EM150506</strain>
    </source>
</reference>
<dbReference type="FunFam" id="3.30.200.20:FF:000348">
    <property type="entry name" value="Serine/threonine protein kinase"/>
    <property type="match status" value="1"/>
</dbReference>
<dbReference type="CDD" id="cd14014">
    <property type="entry name" value="STKc_PknB_like"/>
    <property type="match status" value="1"/>
</dbReference>
<keyword evidence="5 11" id="KW-0418">Kinase</keyword>
<dbReference type="InterPro" id="IPR017441">
    <property type="entry name" value="Protein_kinase_ATP_BS"/>
</dbReference>
<keyword evidence="9" id="KW-0472">Membrane</keyword>
<dbReference type="Proteomes" id="UP000180166">
    <property type="component" value="Chromosome"/>
</dbReference>
<evidence type="ECO:0000256" key="3">
    <source>
        <dbReference type="ARBA" id="ARBA00022679"/>
    </source>
</evidence>
<keyword evidence="9" id="KW-0812">Transmembrane</keyword>
<feature type="compositionally biased region" description="Low complexity" evidence="8">
    <location>
        <begin position="310"/>
        <end position="339"/>
    </location>
</feature>
<sequence length="620" mass="64753">MDAPPSRAGSRFGPYELRSLLGRGGMGEVYEAYDTSKDRVVALKLLPAELAKDPAYQERFRRESQAAARLAEPHIIPIHDWGEIDGVLYIDMRLVRGEDLRSLLDALGPLPPLRVIGIIEQIAAALDAAHYSGLVHRDVKPANILVTEADFAYLADFGIARAEGDSTITMTGTAIGSYAYMAPERFDAGPVSGRADIYSLGCVLHECLTGEKPFPAHNMSVLVRAHLSEPPPLTSMLRHGIPPQLDAVVAKALAKDPNDRFFTAGEFARAARTALAGGQAVRPPGEPPRPGRTVPPGPPLGAPPGPPFGAPSAAPAGAPPTTVMPTAAPFGPPTTVLPGGTPPPADQPTVRNADPTVRQPNPKLTTATGSIPAYITGSFPAAEEPSPTGDLPVIRPSDPTRVRVSDFHYTPLPADAQERAVWGHAQAQQQDFPYAPAPDDSLYPTAEHAVVYSDPPRSRQRRRKSVVLPVALGVLVIAGAAIAGAVGWQVLDHSGNEAPITTAAQGVPGTTAPRSQSANPTVTTTAPTTVQLPTGSTPCPPVYAALGGFSSSAIGSTVTSCPFAEEVRRAYADAASSRPGTTVSVVVVSPVTGRTYTMNCTAAGKLVTCAGGENAVVYVY</sequence>
<dbReference type="Gene3D" id="1.10.510.10">
    <property type="entry name" value="Transferase(Phosphotransferase) domain 1"/>
    <property type="match status" value="1"/>
</dbReference>
<dbReference type="PANTHER" id="PTHR43289">
    <property type="entry name" value="MITOGEN-ACTIVATED PROTEIN KINASE KINASE KINASE 20-RELATED"/>
    <property type="match status" value="1"/>
</dbReference>
<feature type="region of interest" description="Disordered" evidence="8">
    <location>
        <begin position="501"/>
        <end position="533"/>
    </location>
</feature>
<dbReference type="SUPFAM" id="SSF56112">
    <property type="entry name" value="Protein kinase-like (PK-like)"/>
    <property type="match status" value="1"/>
</dbReference>
<keyword evidence="3 11" id="KW-0808">Transferase</keyword>
<evidence type="ECO:0000256" key="6">
    <source>
        <dbReference type="ARBA" id="ARBA00022840"/>
    </source>
</evidence>
<dbReference type="GO" id="GO:0005524">
    <property type="term" value="F:ATP binding"/>
    <property type="evidence" value="ECO:0007669"/>
    <property type="project" value="UniProtKB-UniRule"/>
</dbReference>
<dbReference type="PROSITE" id="PS00107">
    <property type="entry name" value="PROTEIN_KINASE_ATP"/>
    <property type="match status" value="1"/>
</dbReference>
<evidence type="ECO:0000256" key="5">
    <source>
        <dbReference type="ARBA" id="ARBA00022777"/>
    </source>
</evidence>
<dbReference type="InterPro" id="IPR000719">
    <property type="entry name" value="Prot_kinase_dom"/>
</dbReference>
<dbReference type="PROSITE" id="PS50011">
    <property type="entry name" value="PROTEIN_KINASE_DOM"/>
    <property type="match status" value="1"/>
</dbReference>
<dbReference type="SMART" id="SM00220">
    <property type="entry name" value="S_TKc"/>
    <property type="match status" value="1"/>
</dbReference>
<dbReference type="FunFam" id="1.10.510.10:FF:000021">
    <property type="entry name" value="Serine/threonine protein kinase"/>
    <property type="match status" value="1"/>
</dbReference>
<evidence type="ECO:0000313" key="12">
    <source>
        <dbReference type="Proteomes" id="UP000180166"/>
    </source>
</evidence>
<dbReference type="GeneID" id="93373487"/>
<dbReference type="KEGG" id="nsr:NS506_06614"/>
<keyword evidence="4 7" id="KW-0547">Nucleotide-binding</keyword>
<evidence type="ECO:0000256" key="9">
    <source>
        <dbReference type="SAM" id="Phobius"/>
    </source>
</evidence>
<keyword evidence="9" id="KW-1133">Transmembrane helix</keyword>
<feature type="binding site" evidence="7">
    <location>
        <position position="44"/>
    </location>
    <ligand>
        <name>ATP</name>
        <dbReference type="ChEBI" id="CHEBI:30616"/>
    </ligand>
</feature>
<feature type="region of interest" description="Disordered" evidence="8">
    <location>
        <begin position="276"/>
        <end position="370"/>
    </location>
</feature>
<evidence type="ECO:0000256" key="1">
    <source>
        <dbReference type="ARBA" id="ARBA00012513"/>
    </source>
</evidence>
<dbReference type="InterPro" id="IPR011009">
    <property type="entry name" value="Kinase-like_dom_sf"/>
</dbReference>
<feature type="compositionally biased region" description="Polar residues" evidence="8">
    <location>
        <begin position="358"/>
        <end position="369"/>
    </location>
</feature>
<proteinExistence type="predicted"/>
<dbReference type="AlphaFoldDB" id="A0ABC8B350"/>
<gene>
    <name evidence="11" type="ORF">NS506_06614</name>
</gene>
<dbReference type="EC" id="2.7.11.1" evidence="1"/>
<organism evidence="11 12">
    <name type="scientific">Nocardia seriolae</name>
    <dbReference type="NCBI Taxonomy" id="37332"/>
    <lineage>
        <taxon>Bacteria</taxon>
        <taxon>Bacillati</taxon>
        <taxon>Actinomycetota</taxon>
        <taxon>Actinomycetes</taxon>
        <taxon>Mycobacteriales</taxon>
        <taxon>Nocardiaceae</taxon>
        <taxon>Nocardia</taxon>
    </lineage>
</organism>
<dbReference type="EMBL" id="CP017839">
    <property type="protein sequence ID" value="APB00645.1"/>
    <property type="molecule type" value="Genomic_DNA"/>
</dbReference>
<keyword evidence="6 7" id="KW-0067">ATP-binding</keyword>
<feature type="compositionally biased region" description="Low complexity" evidence="8">
    <location>
        <begin position="520"/>
        <end position="533"/>
    </location>
</feature>
<evidence type="ECO:0000256" key="4">
    <source>
        <dbReference type="ARBA" id="ARBA00022741"/>
    </source>
</evidence>
<feature type="compositionally biased region" description="Pro residues" evidence="8">
    <location>
        <begin position="284"/>
        <end position="309"/>
    </location>
</feature>
<protein>
    <recommendedName>
        <fullName evidence="1">non-specific serine/threonine protein kinase</fullName>
        <ecNumber evidence="1">2.7.11.1</ecNumber>
    </recommendedName>
</protein>
<dbReference type="GO" id="GO:0004674">
    <property type="term" value="F:protein serine/threonine kinase activity"/>
    <property type="evidence" value="ECO:0007669"/>
    <property type="project" value="UniProtKB-KW"/>
</dbReference>
<dbReference type="Pfam" id="PF00069">
    <property type="entry name" value="Pkinase"/>
    <property type="match status" value="1"/>
</dbReference>
<dbReference type="RefSeq" id="WP_033090082.1">
    <property type="nucleotide sequence ID" value="NZ_AP017900.1"/>
</dbReference>
<evidence type="ECO:0000256" key="7">
    <source>
        <dbReference type="PROSITE-ProRule" id="PRU10141"/>
    </source>
</evidence>
<dbReference type="InterPro" id="IPR008271">
    <property type="entry name" value="Ser/Thr_kinase_AS"/>
</dbReference>
<name>A0ABC8B350_9NOCA</name>
<evidence type="ECO:0000259" key="10">
    <source>
        <dbReference type="PROSITE" id="PS50011"/>
    </source>
</evidence>
<dbReference type="PROSITE" id="PS00108">
    <property type="entry name" value="PROTEIN_KINASE_ST"/>
    <property type="match status" value="1"/>
</dbReference>
<dbReference type="PANTHER" id="PTHR43289:SF6">
    <property type="entry name" value="SERINE_THREONINE-PROTEIN KINASE NEKL-3"/>
    <property type="match status" value="1"/>
</dbReference>
<evidence type="ECO:0000256" key="8">
    <source>
        <dbReference type="SAM" id="MobiDB-lite"/>
    </source>
</evidence>
<feature type="domain" description="Protein kinase" evidence="10">
    <location>
        <begin position="15"/>
        <end position="275"/>
    </location>
</feature>
<keyword evidence="2 11" id="KW-0723">Serine/threonine-protein kinase</keyword>
<evidence type="ECO:0000313" key="11">
    <source>
        <dbReference type="EMBL" id="APB00645.1"/>
    </source>
</evidence>
<dbReference type="Gene3D" id="3.30.200.20">
    <property type="entry name" value="Phosphorylase Kinase, domain 1"/>
    <property type="match status" value="1"/>
</dbReference>
<evidence type="ECO:0000256" key="2">
    <source>
        <dbReference type="ARBA" id="ARBA00022527"/>
    </source>
</evidence>